<dbReference type="AlphaFoldDB" id="A0A3E2MW59"/>
<sequence>MSFSARYDGRCASTDCDYGDHISPGDDVEYIDDELMHVACATRARRGAGQLCHACFQYHRGECS</sequence>
<accession>A0A3E2MW59</accession>
<dbReference type="Proteomes" id="UP000257451">
    <property type="component" value="Unassembled WGS sequence"/>
</dbReference>
<name>A0A3E2MW59_MYCMR</name>
<reference evidence="1 2" key="1">
    <citation type="journal article" date="2018" name="Sci. Rep.">
        <title>Extensive genomic diversity among Mycobacterium marinum strains revealed by whole genome sequencing.</title>
        <authorList>
            <person name="Das S."/>
            <person name="Pettersson B.M."/>
            <person name="Behra P.R."/>
            <person name="Mallick A."/>
            <person name="Cheramie M."/>
            <person name="Ramesh M."/>
            <person name="Shirreff L."/>
            <person name="DuCote T."/>
            <person name="Dasgupta S."/>
            <person name="Ennis D.G."/>
            <person name="Kirsebom L.A."/>
        </authorList>
    </citation>
    <scope>NUCLEOTIDE SEQUENCE [LARGE SCALE GENOMIC DNA]</scope>
    <source>
        <strain evidence="1 2">Davis1</strain>
    </source>
</reference>
<dbReference type="EMBL" id="PEDF01000080">
    <property type="protein sequence ID" value="RFZ41380.1"/>
    <property type="molecule type" value="Genomic_DNA"/>
</dbReference>
<proteinExistence type="predicted"/>
<evidence type="ECO:0000313" key="1">
    <source>
        <dbReference type="EMBL" id="RFZ41380.1"/>
    </source>
</evidence>
<comment type="caution">
    <text evidence="1">The sequence shown here is derived from an EMBL/GenBank/DDBJ whole genome shotgun (WGS) entry which is preliminary data.</text>
</comment>
<dbReference type="RefSeq" id="WP_162604318.1">
    <property type="nucleotide sequence ID" value="NZ_PEDF01000080.1"/>
</dbReference>
<protein>
    <submittedName>
        <fullName evidence="1">Uncharacterized protein</fullName>
    </submittedName>
</protein>
<gene>
    <name evidence="1" type="ORF">DAVIS_02649</name>
</gene>
<evidence type="ECO:0000313" key="2">
    <source>
        <dbReference type="Proteomes" id="UP000257451"/>
    </source>
</evidence>
<organism evidence="1 2">
    <name type="scientific">Mycobacterium marinum</name>
    <dbReference type="NCBI Taxonomy" id="1781"/>
    <lineage>
        <taxon>Bacteria</taxon>
        <taxon>Bacillati</taxon>
        <taxon>Actinomycetota</taxon>
        <taxon>Actinomycetes</taxon>
        <taxon>Mycobacteriales</taxon>
        <taxon>Mycobacteriaceae</taxon>
        <taxon>Mycobacterium</taxon>
        <taxon>Mycobacterium ulcerans group</taxon>
    </lineage>
</organism>